<keyword evidence="3" id="KW-1185">Reference proteome</keyword>
<proteinExistence type="predicted"/>
<name>A0ABT4MIG0_9NOCA</name>
<evidence type="ECO:0000313" key="3">
    <source>
        <dbReference type="Proteomes" id="UP001081071"/>
    </source>
</evidence>
<sequence length="146" mass="16454">MTLLNESEMALWHSWKRAQESVWTRVTAEIAEQTGLSDQDFAVLTRVHEIGQGVLRQSALAALLEWHRSRLSHHLTRMADRELITRRPVDGGVEVVLTEVGRDAVVRARPVHAEAVRRYLLDAIPASERVVFERILAGLTLSAGDR</sequence>
<dbReference type="EMBL" id="JAPWIJ010000008">
    <property type="protein sequence ID" value="MCZ4520778.1"/>
    <property type="molecule type" value="Genomic_DNA"/>
</dbReference>
<dbReference type="SMART" id="SM00347">
    <property type="entry name" value="HTH_MARR"/>
    <property type="match status" value="1"/>
</dbReference>
<dbReference type="Proteomes" id="UP001081071">
    <property type="component" value="Unassembled WGS sequence"/>
</dbReference>
<dbReference type="InterPro" id="IPR036388">
    <property type="entry name" value="WH-like_DNA-bd_sf"/>
</dbReference>
<gene>
    <name evidence="2" type="ORF">O4220_19890</name>
</gene>
<accession>A0ABT4MIG0</accession>
<dbReference type="InterPro" id="IPR000835">
    <property type="entry name" value="HTH_MarR-typ"/>
</dbReference>
<dbReference type="InterPro" id="IPR036390">
    <property type="entry name" value="WH_DNA-bd_sf"/>
</dbReference>
<protein>
    <submittedName>
        <fullName evidence="2">MarR family winged helix-turn-helix transcriptional regulator</fullName>
    </submittedName>
</protein>
<reference evidence="2" key="1">
    <citation type="submission" date="2022-12" db="EMBL/GenBank/DDBJ databases">
        <authorList>
            <person name="Krivoruchko A.V."/>
            <person name="Elkin A."/>
        </authorList>
    </citation>
    <scope>NUCLEOTIDE SEQUENCE</scope>
    <source>
        <strain evidence="2">IEGM 1391</strain>
    </source>
</reference>
<dbReference type="RefSeq" id="WP_269607195.1">
    <property type="nucleotide sequence ID" value="NZ_JAPWIJ010000008.1"/>
</dbReference>
<feature type="domain" description="HTH marR-type" evidence="1">
    <location>
        <begin position="29"/>
        <end position="129"/>
    </location>
</feature>
<organism evidence="2 3">
    <name type="scientific">Rhodococcus ruber</name>
    <dbReference type="NCBI Taxonomy" id="1830"/>
    <lineage>
        <taxon>Bacteria</taxon>
        <taxon>Bacillati</taxon>
        <taxon>Actinomycetota</taxon>
        <taxon>Actinomycetes</taxon>
        <taxon>Mycobacteriales</taxon>
        <taxon>Nocardiaceae</taxon>
        <taxon>Rhodococcus</taxon>
    </lineage>
</organism>
<dbReference type="Gene3D" id="1.10.10.10">
    <property type="entry name" value="Winged helix-like DNA-binding domain superfamily/Winged helix DNA-binding domain"/>
    <property type="match status" value="1"/>
</dbReference>
<evidence type="ECO:0000259" key="1">
    <source>
        <dbReference type="SMART" id="SM00347"/>
    </source>
</evidence>
<evidence type="ECO:0000313" key="2">
    <source>
        <dbReference type="EMBL" id="MCZ4520778.1"/>
    </source>
</evidence>
<comment type="caution">
    <text evidence="2">The sequence shown here is derived from an EMBL/GenBank/DDBJ whole genome shotgun (WGS) entry which is preliminary data.</text>
</comment>
<dbReference type="SUPFAM" id="SSF46785">
    <property type="entry name" value="Winged helix' DNA-binding domain"/>
    <property type="match status" value="1"/>
</dbReference>